<evidence type="ECO:0000313" key="1">
    <source>
        <dbReference type="EMBL" id="CAG8678650.1"/>
    </source>
</evidence>
<proteinExistence type="predicted"/>
<evidence type="ECO:0000313" key="2">
    <source>
        <dbReference type="Proteomes" id="UP000789342"/>
    </source>
</evidence>
<protein>
    <submittedName>
        <fullName evidence="1">6746_t:CDS:1</fullName>
    </submittedName>
</protein>
<dbReference type="EMBL" id="CAJVPV010013549">
    <property type="protein sequence ID" value="CAG8678650.1"/>
    <property type="molecule type" value="Genomic_DNA"/>
</dbReference>
<accession>A0A9N9EK87</accession>
<reference evidence="1" key="1">
    <citation type="submission" date="2021-06" db="EMBL/GenBank/DDBJ databases">
        <authorList>
            <person name="Kallberg Y."/>
            <person name="Tangrot J."/>
            <person name="Rosling A."/>
        </authorList>
    </citation>
    <scope>NUCLEOTIDE SEQUENCE</scope>
    <source>
        <strain evidence="1">CL551</strain>
    </source>
</reference>
<name>A0A9N9EK87_9GLOM</name>
<keyword evidence="2" id="KW-1185">Reference proteome</keyword>
<feature type="non-terminal residue" evidence="1">
    <location>
        <position position="1"/>
    </location>
</feature>
<sequence length="62" mass="7214">KVLFEPLVYLSELDEKDEKALVLSGVVDRYENSNALQLLLPQLYEFFTIFIITKQIPPIDPF</sequence>
<dbReference type="Proteomes" id="UP000789342">
    <property type="component" value="Unassembled WGS sequence"/>
</dbReference>
<gene>
    <name evidence="1" type="ORF">AMORRO_LOCUS11146</name>
</gene>
<comment type="caution">
    <text evidence="1">The sequence shown here is derived from an EMBL/GenBank/DDBJ whole genome shotgun (WGS) entry which is preliminary data.</text>
</comment>
<dbReference type="AlphaFoldDB" id="A0A9N9EK87"/>
<organism evidence="1 2">
    <name type="scientific">Acaulospora morrowiae</name>
    <dbReference type="NCBI Taxonomy" id="94023"/>
    <lineage>
        <taxon>Eukaryota</taxon>
        <taxon>Fungi</taxon>
        <taxon>Fungi incertae sedis</taxon>
        <taxon>Mucoromycota</taxon>
        <taxon>Glomeromycotina</taxon>
        <taxon>Glomeromycetes</taxon>
        <taxon>Diversisporales</taxon>
        <taxon>Acaulosporaceae</taxon>
        <taxon>Acaulospora</taxon>
    </lineage>
</organism>